<evidence type="ECO:0000313" key="3">
    <source>
        <dbReference type="EMBL" id="QGF21154.1"/>
    </source>
</evidence>
<gene>
    <name evidence="3" type="ORF">vBPaeSS2019XII_010</name>
</gene>
<feature type="domain" description="Acb2/Tad1 hairpin" evidence="2">
    <location>
        <begin position="7"/>
        <end position="90"/>
    </location>
</feature>
<dbReference type="InterPro" id="IPR056098">
    <property type="entry name" value="Acb2/Tad1_hairpin"/>
</dbReference>
<keyword evidence="4" id="KW-1185">Reference proteome</keyword>
<sequence length="95" mass="10726">MDNQHRKISGYRELTQEDIDLMNRVKAKGAELLELQREVSAHLVKCQCTLAVEGPTEEFSRFLKAEPRRWASIAKTDIQTGVMALVRAIAQPEGC</sequence>
<reference evidence="3 4" key="1">
    <citation type="submission" date="2019-10" db="EMBL/GenBank/DDBJ databases">
        <title>Complete nucleotide sequence of Pseudomonas aeruginosa phage vB_Pae-SS2019XII.</title>
        <authorList>
            <person name="Hammerl J.A."/>
            <person name="Jaeckel C."/>
            <person name="Schnehle S."/>
            <person name="Schmoger S."/>
        </authorList>
    </citation>
    <scope>NUCLEOTIDE SEQUENCE [LARGE SCALE GENOMIC DNA]</scope>
</reference>
<evidence type="ECO:0000256" key="1">
    <source>
        <dbReference type="ARBA" id="ARBA00022741"/>
    </source>
</evidence>
<proteinExistence type="predicted"/>
<protein>
    <submittedName>
        <fullName evidence="3">NAD/FAD-utilizing enzyme</fullName>
    </submittedName>
</protein>
<keyword evidence="1" id="KW-0547">Nucleotide-binding</keyword>
<organism evidence="3 4">
    <name type="scientific">Pseudomonas phage vB_Pae-SS2019XII</name>
    <dbReference type="NCBI Taxonomy" id="2660689"/>
    <lineage>
        <taxon>Viruses</taxon>
        <taxon>Duplodnaviria</taxon>
        <taxon>Heunggongvirae</taxon>
        <taxon>Uroviricota</taxon>
        <taxon>Caudoviricetes</taxon>
        <taxon>Guarnerosvirinae</taxon>
        <taxon>Mechnikovvirus</taxon>
        <taxon>Mechnikovvirus SS2019XII</taxon>
    </lineage>
</organism>
<accession>A0A5Q2F2H9</accession>
<name>A0A5Q2F2H9_9CAUD</name>
<dbReference type="EMBL" id="MN536027">
    <property type="protein sequence ID" value="QGF21154.1"/>
    <property type="molecule type" value="Genomic_DNA"/>
</dbReference>
<dbReference type="Proteomes" id="UP000338747">
    <property type="component" value="Segment"/>
</dbReference>
<evidence type="ECO:0000259" key="2">
    <source>
        <dbReference type="Pfam" id="PF24729"/>
    </source>
</evidence>
<dbReference type="Pfam" id="PF24729">
    <property type="entry name" value="Acb2_Tad1_hairpin"/>
    <property type="match status" value="1"/>
</dbReference>
<dbReference type="GO" id="GO:0000166">
    <property type="term" value="F:nucleotide binding"/>
    <property type="evidence" value="ECO:0007669"/>
    <property type="project" value="UniProtKB-KW"/>
</dbReference>
<evidence type="ECO:0000313" key="4">
    <source>
        <dbReference type="Proteomes" id="UP000338747"/>
    </source>
</evidence>